<comment type="cofactor">
    <cofactor evidence="17">
        <name>Mg(2+)</name>
        <dbReference type="ChEBI" id="CHEBI:18420"/>
    </cofactor>
</comment>
<evidence type="ECO:0000256" key="17">
    <source>
        <dbReference type="HAMAP-Rule" id="MF_01965"/>
    </source>
</evidence>
<evidence type="ECO:0000256" key="16">
    <source>
        <dbReference type="ARBA" id="ARBA00049209"/>
    </source>
</evidence>
<comment type="function">
    <text evidence="14 19">Bifunctional enzyme that catalyzes the epimerization of the S- and R-forms of NAD(P)HX and the dehydration of the S-form of NAD(P)HX at the expense of ADP, which is converted to AMP. This allows the repair of both epimers of NAD(P)HX, a damaged form of NAD(P)H that is a result of enzymatic or heat-dependent hydration.</text>
</comment>
<dbReference type="PROSITE" id="PS51383">
    <property type="entry name" value="YJEF_C_3"/>
    <property type="match status" value="1"/>
</dbReference>
<dbReference type="SUPFAM" id="SSF64153">
    <property type="entry name" value="YjeF N-terminal domain-like"/>
    <property type="match status" value="1"/>
</dbReference>
<dbReference type="GO" id="GO:0052856">
    <property type="term" value="F:NAD(P)HX epimerase activity"/>
    <property type="evidence" value="ECO:0007669"/>
    <property type="project" value="UniProtKB-UniRule"/>
</dbReference>
<keyword evidence="5 18" id="KW-0479">Metal-binding</keyword>
<dbReference type="NCBIfam" id="TIGR00196">
    <property type="entry name" value="yjeF_cterm"/>
    <property type="match status" value="1"/>
</dbReference>
<evidence type="ECO:0000256" key="18">
    <source>
        <dbReference type="HAMAP-Rule" id="MF_01966"/>
    </source>
</evidence>
<comment type="catalytic activity">
    <reaction evidence="1 18 19">
        <text>(6R)-NADHX = (6S)-NADHX</text>
        <dbReference type="Rhea" id="RHEA:32215"/>
        <dbReference type="ChEBI" id="CHEBI:64074"/>
        <dbReference type="ChEBI" id="CHEBI:64075"/>
        <dbReference type="EC" id="5.1.99.6"/>
    </reaction>
</comment>
<feature type="domain" description="YjeF C-terminal" evidence="20">
    <location>
        <begin position="223"/>
        <end position="483"/>
    </location>
</feature>
<dbReference type="InterPro" id="IPR000631">
    <property type="entry name" value="CARKD"/>
</dbReference>
<comment type="catalytic activity">
    <reaction evidence="16 17 19">
        <text>(6S)-NADPHX + ADP = AMP + phosphate + NADPH + H(+)</text>
        <dbReference type="Rhea" id="RHEA:32235"/>
        <dbReference type="ChEBI" id="CHEBI:15378"/>
        <dbReference type="ChEBI" id="CHEBI:43474"/>
        <dbReference type="ChEBI" id="CHEBI:57783"/>
        <dbReference type="ChEBI" id="CHEBI:64076"/>
        <dbReference type="ChEBI" id="CHEBI:456215"/>
        <dbReference type="ChEBI" id="CHEBI:456216"/>
        <dbReference type="EC" id="4.2.1.136"/>
    </reaction>
</comment>
<evidence type="ECO:0000256" key="11">
    <source>
        <dbReference type="ARBA" id="ARBA00023235"/>
    </source>
</evidence>
<dbReference type="GO" id="GO:0005524">
    <property type="term" value="F:ATP binding"/>
    <property type="evidence" value="ECO:0007669"/>
    <property type="project" value="UniProtKB-UniRule"/>
</dbReference>
<evidence type="ECO:0000256" key="19">
    <source>
        <dbReference type="PIRNR" id="PIRNR017184"/>
    </source>
</evidence>
<dbReference type="GO" id="GO:0046496">
    <property type="term" value="P:nicotinamide nucleotide metabolic process"/>
    <property type="evidence" value="ECO:0007669"/>
    <property type="project" value="UniProtKB-UniRule"/>
</dbReference>
<dbReference type="InterPro" id="IPR004443">
    <property type="entry name" value="YjeF_N_dom"/>
</dbReference>
<dbReference type="Pfam" id="PF01256">
    <property type="entry name" value="Carb_kinase"/>
    <property type="match status" value="1"/>
</dbReference>
<dbReference type="Proteomes" id="UP000662857">
    <property type="component" value="Chromosome"/>
</dbReference>
<comment type="similarity">
    <text evidence="3 19">In the N-terminal section; belongs to the NnrE/AIBP family.</text>
</comment>
<feature type="binding site" evidence="18">
    <location>
        <position position="63"/>
    </location>
    <ligand>
        <name>K(+)</name>
        <dbReference type="ChEBI" id="CHEBI:29103"/>
    </ligand>
</feature>
<evidence type="ECO:0000256" key="4">
    <source>
        <dbReference type="ARBA" id="ARBA00009524"/>
    </source>
</evidence>
<evidence type="ECO:0000256" key="14">
    <source>
        <dbReference type="ARBA" id="ARBA00025153"/>
    </source>
</evidence>
<evidence type="ECO:0000256" key="12">
    <source>
        <dbReference type="ARBA" id="ARBA00023239"/>
    </source>
</evidence>
<feature type="binding site" evidence="18">
    <location>
        <begin position="123"/>
        <end position="129"/>
    </location>
    <ligand>
        <name>(6S)-NADPHX</name>
        <dbReference type="ChEBI" id="CHEBI:64076"/>
    </ligand>
</feature>
<dbReference type="EMBL" id="CP070499">
    <property type="protein sequence ID" value="QSB15567.1"/>
    <property type="molecule type" value="Genomic_DNA"/>
</dbReference>
<dbReference type="PIRSF" id="PIRSF017184">
    <property type="entry name" value="Nnr"/>
    <property type="match status" value="1"/>
</dbReference>
<feature type="binding site" evidence="17">
    <location>
        <position position="258"/>
    </location>
    <ligand>
        <name>(6S)-NADPHX</name>
        <dbReference type="ChEBI" id="CHEBI:64076"/>
    </ligand>
</feature>
<feature type="binding site" evidence="17">
    <location>
        <begin position="397"/>
        <end position="401"/>
    </location>
    <ligand>
        <name>AMP</name>
        <dbReference type="ChEBI" id="CHEBI:456215"/>
    </ligand>
</feature>
<keyword evidence="11 18" id="KW-0413">Isomerase</keyword>
<evidence type="ECO:0000313" key="22">
    <source>
        <dbReference type="EMBL" id="QSB15567.1"/>
    </source>
</evidence>
<dbReference type="InterPro" id="IPR030677">
    <property type="entry name" value="Nnr"/>
</dbReference>
<evidence type="ECO:0000256" key="3">
    <source>
        <dbReference type="ARBA" id="ARBA00006001"/>
    </source>
</evidence>
<comment type="catalytic activity">
    <reaction evidence="15 17 19">
        <text>(6S)-NADHX + ADP = AMP + phosphate + NADH + H(+)</text>
        <dbReference type="Rhea" id="RHEA:32223"/>
        <dbReference type="ChEBI" id="CHEBI:15378"/>
        <dbReference type="ChEBI" id="CHEBI:43474"/>
        <dbReference type="ChEBI" id="CHEBI:57945"/>
        <dbReference type="ChEBI" id="CHEBI:64074"/>
        <dbReference type="ChEBI" id="CHEBI:456215"/>
        <dbReference type="ChEBI" id="CHEBI:456216"/>
        <dbReference type="EC" id="4.2.1.136"/>
    </reaction>
</comment>
<dbReference type="EC" id="5.1.99.6" evidence="19"/>
<keyword evidence="7 17" id="KW-0067">ATP-binding</keyword>
<feature type="binding site" evidence="18">
    <location>
        <position position="119"/>
    </location>
    <ligand>
        <name>K(+)</name>
        <dbReference type="ChEBI" id="CHEBI:29103"/>
    </ligand>
</feature>
<evidence type="ECO:0000256" key="15">
    <source>
        <dbReference type="ARBA" id="ARBA00048238"/>
    </source>
</evidence>
<keyword evidence="8 17" id="KW-0521">NADP</keyword>
<feature type="binding site" evidence="17">
    <location>
        <position position="427"/>
    </location>
    <ligand>
        <name>(6S)-NADPHX</name>
        <dbReference type="ChEBI" id="CHEBI:64076"/>
    </ligand>
</feature>
<evidence type="ECO:0000259" key="20">
    <source>
        <dbReference type="PROSITE" id="PS51383"/>
    </source>
</evidence>
<comment type="similarity">
    <text evidence="4 19">In the C-terminal section; belongs to the NnrD/CARKD family.</text>
</comment>
<comment type="caution">
    <text evidence="18">Lacks conserved residue(s) required for the propagation of feature annotation.</text>
</comment>
<dbReference type="RefSeq" id="WP_239677745.1">
    <property type="nucleotide sequence ID" value="NZ_CP070499.1"/>
</dbReference>
<feature type="binding site" evidence="17">
    <location>
        <position position="363"/>
    </location>
    <ligand>
        <name>(6S)-NADPHX</name>
        <dbReference type="ChEBI" id="CHEBI:64076"/>
    </ligand>
</feature>
<comment type="similarity">
    <text evidence="17">Belongs to the NnrD/CARKD family.</text>
</comment>
<evidence type="ECO:0000313" key="23">
    <source>
        <dbReference type="Proteomes" id="UP000662857"/>
    </source>
</evidence>
<evidence type="ECO:0000259" key="21">
    <source>
        <dbReference type="PROSITE" id="PS51385"/>
    </source>
</evidence>
<dbReference type="PANTHER" id="PTHR12592">
    <property type="entry name" value="ATP-DEPENDENT (S)-NAD(P)H-HYDRATE DEHYDRATASE FAMILY MEMBER"/>
    <property type="match status" value="1"/>
</dbReference>
<evidence type="ECO:0000256" key="6">
    <source>
        <dbReference type="ARBA" id="ARBA00022741"/>
    </source>
</evidence>
<feature type="domain" description="YjeF N-terminal" evidence="21">
    <location>
        <begin position="10"/>
        <end position="215"/>
    </location>
</feature>
<dbReference type="InterPro" id="IPR036652">
    <property type="entry name" value="YjeF_N_dom_sf"/>
</dbReference>
<feature type="binding site" evidence="18">
    <location>
        <position position="158"/>
    </location>
    <ligand>
        <name>(6S)-NADPHX</name>
        <dbReference type="ChEBI" id="CHEBI:64076"/>
    </ligand>
</feature>
<keyword evidence="9 18" id="KW-0630">Potassium</keyword>
<organism evidence="22 23">
    <name type="scientific">Natronosporangium hydrolyticum</name>
    <dbReference type="NCBI Taxonomy" id="2811111"/>
    <lineage>
        <taxon>Bacteria</taxon>
        <taxon>Bacillati</taxon>
        <taxon>Actinomycetota</taxon>
        <taxon>Actinomycetes</taxon>
        <taxon>Micromonosporales</taxon>
        <taxon>Micromonosporaceae</taxon>
        <taxon>Natronosporangium</taxon>
    </lineage>
</organism>
<evidence type="ECO:0000256" key="9">
    <source>
        <dbReference type="ARBA" id="ARBA00022958"/>
    </source>
</evidence>
<dbReference type="Pfam" id="PF03853">
    <property type="entry name" value="YjeF_N"/>
    <property type="match status" value="1"/>
</dbReference>
<proteinExistence type="inferred from homology"/>
<dbReference type="Gene3D" id="3.40.50.10260">
    <property type="entry name" value="YjeF N-terminal domain"/>
    <property type="match status" value="1"/>
</dbReference>
<keyword evidence="6 17" id="KW-0547">Nucleotide-binding</keyword>
<comment type="function">
    <text evidence="18">Catalyzes the epimerization of the S- and R-forms of NAD(P)HX, a damaged form of NAD(P)H that is a result of enzymatic or heat-dependent hydration. This is a prerequisite for the S-specific NAD(P)H-hydrate dehydratase to allow the repair of both epimers of NAD(P)HX.</text>
</comment>
<keyword evidence="23" id="KW-1185">Reference proteome</keyword>
<evidence type="ECO:0000256" key="2">
    <source>
        <dbReference type="ARBA" id="ARBA00000909"/>
    </source>
</evidence>
<dbReference type="InterPro" id="IPR029056">
    <property type="entry name" value="Ribokinase-like"/>
</dbReference>
<dbReference type="PROSITE" id="PS51385">
    <property type="entry name" value="YJEF_N"/>
    <property type="match status" value="1"/>
</dbReference>
<name>A0A895YCQ2_9ACTN</name>
<dbReference type="AlphaFoldDB" id="A0A895YCQ2"/>
<dbReference type="HAMAP" id="MF_01965">
    <property type="entry name" value="NADHX_dehydratase"/>
    <property type="match status" value="1"/>
</dbReference>
<feature type="binding site" evidence="18">
    <location>
        <position position="161"/>
    </location>
    <ligand>
        <name>K(+)</name>
        <dbReference type="ChEBI" id="CHEBI:29103"/>
    </ligand>
</feature>
<dbReference type="HAMAP" id="MF_01966">
    <property type="entry name" value="NADHX_epimerase"/>
    <property type="match status" value="1"/>
</dbReference>
<comment type="similarity">
    <text evidence="18">Belongs to the NnrE/AIBP family.</text>
</comment>
<feature type="binding site" evidence="17">
    <location>
        <position position="426"/>
    </location>
    <ligand>
        <name>AMP</name>
        <dbReference type="ChEBI" id="CHEBI:456215"/>
    </ligand>
</feature>
<dbReference type="GO" id="GO:0046872">
    <property type="term" value="F:metal ion binding"/>
    <property type="evidence" value="ECO:0007669"/>
    <property type="project" value="UniProtKB-UniRule"/>
</dbReference>
<keyword evidence="10 17" id="KW-0520">NAD</keyword>
<sequence length="487" mass="48508">MRHAWRVSDVRTAEQALMATVPPGALMQRAAAGLARRCAWLLEQRYGRCYGARVLLLVGSGDNGGDALYAGARLRRRGASVSALLLTPDRAHRGGLAALRAAGGRVVTELPDALELVLDGITGIGATGGLRPAAAQLAARLPELRAADGGAPPVVAVDVPSGVAVDTGDVPGVALPADLTVTFGCLKPALVVGPAAPLAGRVELVDIGLDPYLRSGPAVSVPELPDIAAWWPRPGPRASKYTRGVVGVATGSAGYPGAALLSVAGALAGPAGMVRYAGSAASQVVTAYPAVVVAESVAAAGRVQAWACGSGLGQGHAAAAVLRSVLAAPVPVVLDADALNLLVDGSFAGALRERRAPLVLTPHDGEFSRLAGRDPGPDRVEAALQLAARTNATVLLKGDRTVVATPAGAAYVNSTGTPALASAGTGDVLCGLLGALLAGGVPPAEAAISAAYLHGWAGRRAERAGPVTAMAVAAALPTPDSILQGTG</sequence>
<dbReference type="SUPFAM" id="SSF53613">
    <property type="entry name" value="Ribokinase-like"/>
    <property type="match status" value="1"/>
</dbReference>
<protein>
    <recommendedName>
        <fullName evidence="19">Bifunctional NAD(P)H-hydrate repair enzyme</fullName>
    </recommendedName>
    <alternativeName>
        <fullName evidence="19">Nicotinamide nucleotide repair protein</fullName>
    </alternativeName>
    <domain>
        <recommendedName>
            <fullName evidence="19">ADP-dependent (S)-NAD(P)H-hydrate dehydratase</fullName>
            <ecNumber evidence="19">4.2.1.136</ecNumber>
        </recommendedName>
        <alternativeName>
            <fullName evidence="19">ADP-dependent NAD(P)HX dehydratase</fullName>
        </alternativeName>
    </domain>
    <domain>
        <recommendedName>
            <fullName evidence="19">NAD(P)H-hydrate epimerase</fullName>
            <ecNumber evidence="19">5.1.99.6</ecNumber>
        </recommendedName>
    </domain>
</protein>
<evidence type="ECO:0000256" key="13">
    <source>
        <dbReference type="ARBA" id="ARBA00023268"/>
    </source>
</evidence>
<accession>A0A895YCQ2</accession>
<evidence type="ECO:0000256" key="8">
    <source>
        <dbReference type="ARBA" id="ARBA00022857"/>
    </source>
</evidence>
<comment type="cofactor">
    <cofactor evidence="18 19">
        <name>K(+)</name>
        <dbReference type="ChEBI" id="CHEBI:29103"/>
    </cofactor>
    <text evidence="18 19">Binds 1 potassium ion per subunit.</text>
</comment>
<dbReference type="CDD" id="cd01171">
    <property type="entry name" value="YXKO-related"/>
    <property type="match status" value="1"/>
</dbReference>
<comment type="catalytic activity">
    <reaction evidence="2 18 19">
        <text>(6R)-NADPHX = (6S)-NADPHX</text>
        <dbReference type="Rhea" id="RHEA:32227"/>
        <dbReference type="ChEBI" id="CHEBI:64076"/>
        <dbReference type="ChEBI" id="CHEBI:64077"/>
        <dbReference type="EC" id="5.1.99.6"/>
    </reaction>
</comment>
<feature type="binding site" evidence="18">
    <location>
        <begin position="62"/>
        <end position="66"/>
    </location>
    <ligand>
        <name>(6S)-NADPHX</name>
        <dbReference type="ChEBI" id="CHEBI:64076"/>
    </ligand>
</feature>
<dbReference type="Gene3D" id="3.40.1190.20">
    <property type="match status" value="1"/>
</dbReference>
<feature type="binding site" evidence="17">
    <location>
        <position position="311"/>
    </location>
    <ligand>
        <name>(6S)-NADPHX</name>
        <dbReference type="ChEBI" id="CHEBI:64076"/>
    </ligand>
</feature>
<dbReference type="EC" id="4.2.1.136" evidence="19"/>
<evidence type="ECO:0000256" key="1">
    <source>
        <dbReference type="ARBA" id="ARBA00000013"/>
    </source>
</evidence>
<evidence type="ECO:0000256" key="5">
    <source>
        <dbReference type="ARBA" id="ARBA00022723"/>
    </source>
</evidence>
<comment type="function">
    <text evidence="17">Catalyzes the dehydration of the S-form of NAD(P)HX at the expense of ADP, which is converted to AMP. Together with NAD(P)HX epimerase, which catalyzes the epimerization of the S- and R-forms, the enzyme allows the repair of both epimers of NAD(P)HX, a damaged form of NAD(P)H that is a result of enzymatic or heat-dependent hydration.</text>
</comment>
<evidence type="ECO:0000256" key="10">
    <source>
        <dbReference type="ARBA" id="ARBA00023027"/>
    </source>
</evidence>
<dbReference type="KEGG" id="nhy:JQS43_04235"/>
<reference evidence="22" key="1">
    <citation type="submission" date="2021-02" db="EMBL/GenBank/DDBJ databases">
        <title>Natrosporangium hydrolyticum gen. nov., sp. nov, a haloalkaliphilic actinobacterium from a soda solonchak soil.</title>
        <authorList>
            <person name="Sorokin D.Y."/>
            <person name="Khijniak T.V."/>
            <person name="Zakharycheva A.P."/>
            <person name="Boueva O.V."/>
            <person name="Ariskina E.V."/>
            <person name="Hahnke R.L."/>
            <person name="Bunk B."/>
            <person name="Sproer C."/>
            <person name="Schumann P."/>
            <person name="Evtushenko L.I."/>
            <person name="Kublanov I.V."/>
        </authorList>
    </citation>
    <scope>NUCLEOTIDE SEQUENCE</scope>
    <source>
        <strain evidence="22">DSM 106523</strain>
    </source>
</reference>
<keyword evidence="12 17" id="KW-0456">Lyase</keyword>
<gene>
    <name evidence="17" type="primary">nnrD</name>
    <name evidence="18" type="synonym">nnrE</name>
    <name evidence="22" type="ORF">JQS43_04235</name>
</gene>
<keyword evidence="13" id="KW-0511">Multifunctional enzyme</keyword>
<comment type="subunit">
    <text evidence="17">Homotetramer.</text>
</comment>
<dbReference type="GO" id="GO:0052855">
    <property type="term" value="F:ADP-dependent NAD(P)H-hydrate dehydratase activity"/>
    <property type="evidence" value="ECO:0007669"/>
    <property type="project" value="UniProtKB-UniRule"/>
</dbReference>
<dbReference type="PANTHER" id="PTHR12592:SF0">
    <property type="entry name" value="ATP-DEPENDENT (S)-NAD(P)H-HYDRATE DEHYDRATASE"/>
    <property type="match status" value="1"/>
</dbReference>
<dbReference type="GO" id="GO:0110051">
    <property type="term" value="P:metabolite repair"/>
    <property type="evidence" value="ECO:0007669"/>
    <property type="project" value="TreeGrafter"/>
</dbReference>
<evidence type="ECO:0000256" key="7">
    <source>
        <dbReference type="ARBA" id="ARBA00022840"/>
    </source>
</evidence>